<comment type="caution">
    <text evidence="1">The sequence shown here is derived from an EMBL/GenBank/DDBJ whole genome shotgun (WGS) entry which is preliminary data.</text>
</comment>
<protein>
    <submittedName>
        <fullName evidence="1">Uncharacterized protein</fullName>
    </submittedName>
</protein>
<name>A0A815XTZ6_9BILA</name>
<dbReference type="AlphaFoldDB" id="A0A815XTZ6"/>
<organism evidence="1 2">
    <name type="scientific">Rotaria sordida</name>
    <dbReference type="NCBI Taxonomy" id="392033"/>
    <lineage>
        <taxon>Eukaryota</taxon>
        <taxon>Metazoa</taxon>
        <taxon>Spiralia</taxon>
        <taxon>Gnathifera</taxon>
        <taxon>Rotifera</taxon>
        <taxon>Eurotatoria</taxon>
        <taxon>Bdelloidea</taxon>
        <taxon>Philodinida</taxon>
        <taxon>Philodinidae</taxon>
        <taxon>Rotaria</taxon>
    </lineage>
</organism>
<gene>
    <name evidence="1" type="ORF">SEV965_LOCUS39178</name>
</gene>
<dbReference type="EMBL" id="CAJNOU010012473">
    <property type="protein sequence ID" value="CAF1561753.1"/>
    <property type="molecule type" value="Genomic_DNA"/>
</dbReference>
<reference evidence="1" key="1">
    <citation type="submission" date="2021-02" db="EMBL/GenBank/DDBJ databases">
        <authorList>
            <person name="Nowell W R."/>
        </authorList>
    </citation>
    <scope>NUCLEOTIDE SEQUENCE</scope>
</reference>
<evidence type="ECO:0000313" key="2">
    <source>
        <dbReference type="Proteomes" id="UP000663889"/>
    </source>
</evidence>
<dbReference type="Proteomes" id="UP000663889">
    <property type="component" value="Unassembled WGS sequence"/>
</dbReference>
<proteinExistence type="predicted"/>
<feature type="non-terminal residue" evidence="1">
    <location>
        <position position="1"/>
    </location>
</feature>
<evidence type="ECO:0000313" key="1">
    <source>
        <dbReference type="EMBL" id="CAF1561753.1"/>
    </source>
</evidence>
<accession>A0A815XTZ6</accession>
<sequence length="57" mass="6700">RVEMGYMFNKKKKSYLIAPDTLIPNSVFRTVFKKKQTKPAEVKAFQLRLDILNNLQV</sequence>